<dbReference type="OrthoDB" id="9799639at2"/>
<evidence type="ECO:0000256" key="1">
    <source>
        <dbReference type="ARBA" id="ARBA00022723"/>
    </source>
</evidence>
<evidence type="ECO:0008006" key="7">
    <source>
        <dbReference type="Google" id="ProtNLM"/>
    </source>
</evidence>
<dbReference type="STRING" id="1125699.HMPREF9194_00069"/>
<accession>S3K515</accession>
<keyword evidence="4" id="KW-0411">Iron-sulfur</keyword>
<organism evidence="5 6">
    <name type="scientific">Treponema maltophilum ATCC 51939</name>
    <dbReference type="NCBI Taxonomy" id="1125699"/>
    <lineage>
        <taxon>Bacteria</taxon>
        <taxon>Pseudomonadati</taxon>
        <taxon>Spirochaetota</taxon>
        <taxon>Spirochaetia</taxon>
        <taxon>Spirochaetales</taxon>
        <taxon>Treponemataceae</taxon>
        <taxon>Treponema</taxon>
    </lineage>
</organism>
<name>S3K515_TREMA</name>
<reference evidence="5 6" key="1">
    <citation type="submission" date="2013-04" db="EMBL/GenBank/DDBJ databases">
        <title>The Genome Sequence of Treponema maltophilum ATCC 51939.</title>
        <authorList>
            <consortium name="The Broad Institute Genomics Platform"/>
            <person name="Earl A."/>
            <person name="Ward D."/>
            <person name="Feldgarden M."/>
            <person name="Gevers D."/>
            <person name="Leonetti C."/>
            <person name="Blanton J.M."/>
            <person name="Dewhirst F.E."/>
            <person name="Izard J."/>
            <person name="Walker B."/>
            <person name="Young S."/>
            <person name="Zeng Q."/>
            <person name="Gargeya S."/>
            <person name="Fitzgerald M."/>
            <person name="Haas B."/>
            <person name="Abouelleil A."/>
            <person name="Allen A.W."/>
            <person name="Alvarado L."/>
            <person name="Arachchi H.M."/>
            <person name="Berlin A.M."/>
            <person name="Chapman S.B."/>
            <person name="Gainer-Dewar J."/>
            <person name="Goldberg J."/>
            <person name="Griggs A."/>
            <person name="Gujja S."/>
            <person name="Hansen M."/>
            <person name="Howarth C."/>
            <person name="Imamovic A."/>
            <person name="Ireland A."/>
            <person name="Larimer J."/>
            <person name="McCowan C."/>
            <person name="Murphy C."/>
            <person name="Pearson M."/>
            <person name="Poon T.W."/>
            <person name="Priest M."/>
            <person name="Roberts A."/>
            <person name="Saif S."/>
            <person name="Shea T."/>
            <person name="Sisk P."/>
            <person name="Sykes S."/>
            <person name="Wortman J."/>
            <person name="Nusbaum C."/>
            <person name="Birren B."/>
        </authorList>
    </citation>
    <scope>NUCLEOTIDE SEQUENCE [LARGE SCALE GENOMIC DNA]</scope>
    <source>
        <strain evidence="5 6">ATCC 51939</strain>
    </source>
</reference>
<dbReference type="EMBL" id="ATFF01000002">
    <property type="protein sequence ID" value="EPF32081.1"/>
    <property type="molecule type" value="Genomic_DNA"/>
</dbReference>
<keyword evidence="3" id="KW-0408">Iron</keyword>
<keyword evidence="6" id="KW-1185">Reference proteome</keyword>
<dbReference type="Pfam" id="PF09243">
    <property type="entry name" value="Rsm22"/>
    <property type="match status" value="1"/>
</dbReference>
<dbReference type="HOGENOM" id="CLU_029519_0_0_12"/>
<evidence type="ECO:0000256" key="2">
    <source>
        <dbReference type="ARBA" id="ARBA00022946"/>
    </source>
</evidence>
<dbReference type="RefSeq" id="WP_016524378.1">
    <property type="nucleotide sequence ID" value="NZ_KE332518.1"/>
</dbReference>
<dbReference type="GO" id="GO:0008168">
    <property type="term" value="F:methyltransferase activity"/>
    <property type="evidence" value="ECO:0007669"/>
    <property type="project" value="InterPro"/>
</dbReference>
<evidence type="ECO:0000313" key="5">
    <source>
        <dbReference type="EMBL" id="EPF32081.1"/>
    </source>
</evidence>
<comment type="caution">
    <text evidence="5">The sequence shown here is derived from an EMBL/GenBank/DDBJ whole genome shotgun (WGS) entry which is preliminary data.</text>
</comment>
<dbReference type="PATRIC" id="fig|1125699.3.peg.68"/>
<keyword evidence="1" id="KW-0479">Metal-binding</keyword>
<evidence type="ECO:0000256" key="4">
    <source>
        <dbReference type="ARBA" id="ARBA00023014"/>
    </source>
</evidence>
<dbReference type="AlphaFoldDB" id="S3K515"/>
<dbReference type="GO" id="GO:0051536">
    <property type="term" value="F:iron-sulfur cluster binding"/>
    <property type="evidence" value="ECO:0007669"/>
    <property type="project" value="UniProtKB-KW"/>
</dbReference>
<dbReference type="eggNOG" id="COG5459">
    <property type="taxonomic scope" value="Bacteria"/>
</dbReference>
<gene>
    <name evidence="5" type="ORF">HMPREF9194_00069</name>
</gene>
<dbReference type="GO" id="GO:0046872">
    <property type="term" value="F:metal ion binding"/>
    <property type="evidence" value="ECO:0007669"/>
    <property type="project" value="UniProtKB-KW"/>
</dbReference>
<proteinExistence type="predicted"/>
<sequence length="436" mass="48488">MNVFASPPEDARRILDNFDGIIRTNLPLSSKQLLLLPRNIKELSHCLTDERSKRRLGYMNDNVMLSAYAYYFLWWNLFRLTSVFSALDENVFSFLHDESVCLDIGSGPLSVPLALYLARPELRAVKLTWYCMDTSQNALALGENLFLSCAARLQNAQHAQSAQDADSTQSAKSVEGAGNTQCADGFCWRIVRVKGEIGTQIKQKASFITCANMFNELYWNTSQSLEAEAKKYAARLFSYGAQKPDGKSECAFFVAEPGIPRAARFISLLRAAMLRKNMSCVSPCPHENECPMDGKKGGKWCHFILNTETAPFALKKLSEKASLAKERAAISFIFTRPEALSRNPKAEHAEKRGADGKTAAADKIPYRMRICSDPIALPEHKTGRYACAPWGLTLVIEKNAREKRLASGDLTEAPLKAADIQNLSIDRKSGAKIVRL</sequence>
<dbReference type="GO" id="GO:0006412">
    <property type="term" value="P:translation"/>
    <property type="evidence" value="ECO:0007669"/>
    <property type="project" value="InterPro"/>
</dbReference>
<dbReference type="Proteomes" id="UP000014541">
    <property type="component" value="Unassembled WGS sequence"/>
</dbReference>
<keyword evidence="2" id="KW-0809">Transit peptide</keyword>
<evidence type="ECO:0000313" key="6">
    <source>
        <dbReference type="Proteomes" id="UP000014541"/>
    </source>
</evidence>
<protein>
    <recommendedName>
        <fullName evidence="7">Ribosomal small subunit Rsm22</fullName>
    </recommendedName>
</protein>
<evidence type="ECO:0000256" key="3">
    <source>
        <dbReference type="ARBA" id="ARBA00023004"/>
    </source>
</evidence>
<dbReference type="InterPro" id="IPR015324">
    <property type="entry name" value="Ribosomal_Rsm22-like"/>
</dbReference>